<dbReference type="Proteomes" id="UP001066276">
    <property type="component" value="Chromosome 12"/>
</dbReference>
<dbReference type="EMBL" id="JANPWB010000016">
    <property type="protein sequence ID" value="KAJ1084372.1"/>
    <property type="molecule type" value="Genomic_DNA"/>
</dbReference>
<evidence type="ECO:0000313" key="2">
    <source>
        <dbReference type="Proteomes" id="UP001066276"/>
    </source>
</evidence>
<evidence type="ECO:0000313" key="1">
    <source>
        <dbReference type="EMBL" id="KAJ1084372.1"/>
    </source>
</evidence>
<evidence type="ECO:0008006" key="3">
    <source>
        <dbReference type="Google" id="ProtNLM"/>
    </source>
</evidence>
<name>A0AAV7KYM5_PLEWA</name>
<comment type="caution">
    <text evidence="1">The sequence shown here is derived from an EMBL/GenBank/DDBJ whole genome shotgun (WGS) entry which is preliminary data.</text>
</comment>
<accession>A0AAV7KYM5</accession>
<sequence>MQVLVLRTLPGACVPGRGACVRDTARVRVYQIQVLVLRILPGGCVPDTGACVTDTDRRVCTRYRCLCYGYWPARVYQIQVLVLRILPGACVPNTSQSLSPAYCPVRVLRVQVLVLRFCPARVNGMKGLLFHDQTAALKGCRWGPESELTSVSGVTVGHCRQ</sequence>
<proteinExistence type="predicted"/>
<gene>
    <name evidence="1" type="ORF">NDU88_004521</name>
</gene>
<dbReference type="AlphaFoldDB" id="A0AAV7KYM5"/>
<organism evidence="1 2">
    <name type="scientific">Pleurodeles waltl</name>
    <name type="common">Iberian ribbed newt</name>
    <dbReference type="NCBI Taxonomy" id="8319"/>
    <lineage>
        <taxon>Eukaryota</taxon>
        <taxon>Metazoa</taxon>
        <taxon>Chordata</taxon>
        <taxon>Craniata</taxon>
        <taxon>Vertebrata</taxon>
        <taxon>Euteleostomi</taxon>
        <taxon>Amphibia</taxon>
        <taxon>Batrachia</taxon>
        <taxon>Caudata</taxon>
        <taxon>Salamandroidea</taxon>
        <taxon>Salamandridae</taxon>
        <taxon>Pleurodelinae</taxon>
        <taxon>Pleurodeles</taxon>
    </lineage>
</organism>
<keyword evidence="2" id="KW-1185">Reference proteome</keyword>
<protein>
    <recommendedName>
        <fullName evidence="3">Secreted protein</fullName>
    </recommendedName>
</protein>
<reference evidence="1" key="1">
    <citation type="journal article" date="2022" name="bioRxiv">
        <title>Sequencing and chromosome-scale assembly of the giantPleurodeles waltlgenome.</title>
        <authorList>
            <person name="Brown T."/>
            <person name="Elewa A."/>
            <person name="Iarovenko S."/>
            <person name="Subramanian E."/>
            <person name="Araus A.J."/>
            <person name="Petzold A."/>
            <person name="Susuki M."/>
            <person name="Suzuki K.-i.T."/>
            <person name="Hayashi T."/>
            <person name="Toyoda A."/>
            <person name="Oliveira C."/>
            <person name="Osipova E."/>
            <person name="Leigh N.D."/>
            <person name="Simon A."/>
            <person name="Yun M.H."/>
        </authorList>
    </citation>
    <scope>NUCLEOTIDE SEQUENCE</scope>
    <source>
        <strain evidence="1">20211129_DDA</strain>
        <tissue evidence="1">Liver</tissue>
    </source>
</reference>